<keyword evidence="6 9" id="KW-0472">Membrane</keyword>
<evidence type="ECO:0000256" key="2">
    <source>
        <dbReference type="ARBA" id="ARBA00022475"/>
    </source>
</evidence>
<organism evidence="10 11">
    <name type="scientific">Streptomyces lasiicapitis</name>
    <dbReference type="NCBI Taxonomy" id="1923961"/>
    <lineage>
        <taxon>Bacteria</taxon>
        <taxon>Bacillati</taxon>
        <taxon>Actinomycetota</taxon>
        <taxon>Actinomycetes</taxon>
        <taxon>Kitasatosporales</taxon>
        <taxon>Streptomycetaceae</taxon>
        <taxon>Streptomyces</taxon>
    </lineage>
</organism>
<evidence type="ECO:0000313" key="10">
    <source>
        <dbReference type="EMBL" id="GGO43985.1"/>
    </source>
</evidence>
<feature type="transmembrane region" description="Helical" evidence="9">
    <location>
        <begin position="299"/>
        <end position="331"/>
    </location>
</feature>
<sequence>MTVLATAVVRRRVPLAAGACLFSFAVFWAVQRAADVSMIDLMVYRAEGGAVHAGADLYAMRATDYDLPMTYPPFAALLFTPLTLLDPADMRTLATLGNLLLLVAFVRLSLCLVGVRGHARVETALWVSALAVWSEPVWTTLRYGQVNLLLAVLVLWDLTRRPGHRWAGMGIGIAAAIKLTPALFAVFLLVVGTVAAVRRGVWRPAVRHACVAAGAFLGATSVTAVVLPDDSRNFWTRVVFEAGRAGRTENTANQSVRGVLARLLHTPEPGVWWAAGAVVVCVAGLAVAVAAAVRGERAWGVAACAATALLVSPVSWSHHWVWCVPMALLLWTRGVSRGGAARWAAAGGFAVTFCSYALWWVPHRPGRPELSQDFGQMTLSAVYPLAAGGFLAVAAATALGRTRGRTGTAPGRPAGRVKRWRRSRSA</sequence>
<evidence type="ECO:0000256" key="6">
    <source>
        <dbReference type="ARBA" id="ARBA00023136"/>
    </source>
</evidence>
<accession>A0ABQ2LVT3</accession>
<comment type="similarity">
    <text evidence="7">Belongs to the glycosyltransferase 87 family.</text>
</comment>
<comment type="caution">
    <text evidence="10">The sequence shown here is derived from an EMBL/GenBank/DDBJ whole genome shotgun (WGS) entry which is preliminary data.</text>
</comment>
<gene>
    <name evidence="10" type="ORF">GCM10012286_29070</name>
</gene>
<feature type="region of interest" description="Disordered" evidence="8">
    <location>
        <begin position="403"/>
        <end position="426"/>
    </location>
</feature>
<proteinExistence type="inferred from homology"/>
<protein>
    <recommendedName>
        <fullName evidence="12">DUF2029 domain-containing protein</fullName>
    </recommendedName>
</protein>
<evidence type="ECO:0000256" key="5">
    <source>
        <dbReference type="ARBA" id="ARBA00022989"/>
    </source>
</evidence>
<dbReference type="EMBL" id="BMNG01000006">
    <property type="protein sequence ID" value="GGO43985.1"/>
    <property type="molecule type" value="Genomic_DNA"/>
</dbReference>
<evidence type="ECO:0008006" key="12">
    <source>
        <dbReference type="Google" id="ProtNLM"/>
    </source>
</evidence>
<feature type="transmembrane region" description="Helical" evidence="9">
    <location>
        <begin position="271"/>
        <end position="293"/>
    </location>
</feature>
<dbReference type="RefSeq" id="WP_189174230.1">
    <property type="nucleotide sequence ID" value="NZ_BMNG01000006.1"/>
</dbReference>
<evidence type="ECO:0000313" key="11">
    <source>
        <dbReference type="Proteomes" id="UP000656881"/>
    </source>
</evidence>
<feature type="transmembrane region" description="Helical" evidence="9">
    <location>
        <begin position="206"/>
        <end position="227"/>
    </location>
</feature>
<dbReference type="InterPro" id="IPR018584">
    <property type="entry name" value="GT87"/>
</dbReference>
<feature type="compositionally biased region" description="Low complexity" evidence="8">
    <location>
        <begin position="403"/>
        <end position="414"/>
    </location>
</feature>
<evidence type="ECO:0000256" key="1">
    <source>
        <dbReference type="ARBA" id="ARBA00004651"/>
    </source>
</evidence>
<comment type="subcellular location">
    <subcellularLocation>
        <location evidence="1">Cell membrane</location>
        <topology evidence="1">Multi-pass membrane protein</topology>
    </subcellularLocation>
</comment>
<feature type="transmembrane region" description="Helical" evidence="9">
    <location>
        <begin position="343"/>
        <end position="361"/>
    </location>
</feature>
<keyword evidence="5 9" id="KW-1133">Transmembrane helix</keyword>
<feature type="transmembrane region" description="Helical" evidence="9">
    <location>
        <begin position="99"/>
        <end position="119"/>
    </location>
</feature>
<evidence type="ECO:0000256" key="8">
    <source>
        <dbReference type="SAM" id="MobiDB-lite"/>
    </source>
</evidence>
<evidence type="ECO:0000256" key="4">
    <source>
        <dbReference type="ARBA" id="ARBA00022692"/>
    </source>
</evidence>
<dbReference type="Pfam" id="PF09594">
    <property type="entry name" value="GT87"/>
    <property type="match status" value="1"/>
</dbReference>
<keyword evidence="11" id="KW-1185">Reference proteome</keyword>
<keyword evidence="4 9" id="KW-0812">Transmembrane</keyword>
<evidence type="ECO:0000256" key="3">
    <source>
        <dbReference type="ARBA" id="ARBA00022679"/>
    </source>
</evidence>
<evidence type="ECO:0000256" key="7">
    <source>
        <dbReference type="ARBA" id="ARBA00024033"/>
    </source>
</evidence>
<feature type="compositionally biased region" description="Basic residues" evidence="8">
    <location>
        <begin position="415"/>
        <end position="426"/>
    </location>
</feature>
<feature type="transmembrane region" description="Helical" evidence="9">
    <location>
        <begin position="170"/>
        <end position="194"/>
    </location>
</feature>
<keyword evidence="3" id="KW-0808">Transferase</keyword>
<name>A0ABQ2LVT3_9ACTN</name>
<dbReference type="Proteomes" id="UP000656881">
    <property type="component" value="Unassembled WGS sequence"/>
</dbReference>
<reference evidence="11" key="1">
    <citation type="journal article" date="2019" name="Int. J. Syst. Evol. Microbiol.">
        <title>The Global Catalogue of Microorganisms (GCM) 10K type strain sequencing project: providing services to taxonomists for standard genome sequencing and annotation.</title>
        <authorList>
            <consortium name="The Broad Institute Genomics Platform"/>
            <consortium name="The Broad Institute Genome Sequencing Center for Infectious Disease"/>
            <person name="Wu L."/>
            <person name="Ma J."/>
        </authorList>
    </citation>
    <scope>NUCLEOTIDE SEQUENCE [LARGE SCALE GENOMIC DNA]</scope>
    <source>
        <strain evidence="11">CGMCC 4.7349</strain>
    </source>
</reference>
<evidence type="ECO:0000256" key="9">
    <source>
        <dbReference type="SAM" id="Phobius"/>
    </source>
</evidence>
<feature type="transmembrane region" description="Helical" evidence="9">
    <location>
        <begin position="381"/>
        <end position="400"/>
    </location>
</feature>
<keyword evidence="2" id="KW-1003">Cell membrane</keyword>